<dbReference type="PROSITE" id="PS50159">
    <property type="entry name" value="RIBOSOMAL_S13_2"/>
    <property type="match status" value="1"/>
</dbReference>
<evidence type="ECO:0000256" key="1">
    <source>
        <dbReference type="ARBA" id="ARBA00008080"/>
    </source>
</evidence>
<evidence type="ECO:0008006" key="8">
    <source>
        <dbReference type="Google" id="ProtNLM"/>
    </source>
</evidence>
<accession>A0A381R7N5</accession>
<dbReference type="GO" id="GO:0005840">
    <property type="term" value="C:ribosome"/>
    <property type="evidence" value="ECO:0007669"/>
    <property type="project" value="UniProtKB-KW"/>
</dbReference>
<dbReference type="InterPro" id="IPR010979">
    <property type="entry name" value="Ribosomal_uS13-like_H2TH"/>
</dbReference>
<dbReference type="GO" id="GO:1990904">
    <property type="term" value="C:ribonucleoprotein complex"/>
    <property type="evidence" value="ECO:0007669"/>
    <property type="project" value="UniProtKB-KW"/>
</dbReference>
<dbReference type="InterPro" id="IPR018269">
    <property type="entry name" value="Ribosomal_uS13_CS"/>
</dbReference>
<keyword evidence="4" id="KW-0689">Ribosomal protein</keyword>
<reference evidence="7" key="1">
    <citation type="submission" date="2018-05" db="EMBL/GenBank/DDBJ databases">
        <authorList>
            <person name="Lanie J.A."/>
            <person name="Ng W.-L."/>
            <person name="Kazmierczak K.M."/>
            <person name="Andrzejewski T.M."/>
            <person name="Davidsen T.M."/>
            <person name="Wayne K.J."/>
            <person name="Tettelin H."/>
            <person name="Glass J.I."/>
            <person name="Rusch D."/>
            <person name="Podicherti R."/>
            <person name="Tsui H.-C.T."/>
            <person name="Winkler M.E."/>
        </authorList>
    </citation>
    <scope>NUCLEOTIDE SEQUENCE</scope>
</reference>
<dbReference type="PROSITE" id="PS00646">
    <property type="entry name" value="RIBOSOMAL_S13_1"/>
    <property type="match status" value="1"/>
</dbReference>
<evidence type="ECO:0000256" key="5">
    <source>
        <dbReference type="ARBA" id="ARBA00023274"/>
    </source>
</evidence>
<evidence type="ECO:0000256" key="2">
    <source>
        <dbReference type="ARBA" id="ARBA00022730"/>
    </source>
</evidence>
<keyword evidence="5" id="KW-0687">Ribonucleoprotein</keyword>
<dbReference type="Pfam" id="PF00416">
    <property type="entry name" value="Ribosomal_S13"/>
    <property type="match status" value="1"/>
</dbReference>
<dbReference type="GO" id="GO:0019843">
    <property type="term" value="F:rRNA binding"/>
    <property type="evidence" value="ECO:0007669"/>
    <property type="project" value="UniProtKB-KW"/>
</dbReference>
<dbReference type="AlphaFoldDB" id="A0A381R7N5"/>
<name>A0A381R7N5_9ZZZZ</name>
<evidence type="ECO:0000256" key="4">
    <source>
        <dbReference type="ARBA" id="ARBA00022980"/>
    </source>
</evidence>
<dbReference type="GO" id="GO:0003735">
    <property type="term" value="F:structural constituent of ribosome"/>
    <property type="evidence" value="ECO:0007669"/>
    <property type="project" value="InterPro"/>
</dbReference>
<proteinExistence type="inferred from homology"/>
<sequence>VASIRDAITALEIKVEGENRTQVSMNIKRKRDIGCYQGLRHRRGLPVNGQRTKTNSRTRKGKRRTIGLGKKV</sequence>
<dbReference type="FunFam" id="4.10.910.10:FF:000001">
    <property type="entry name" value="30S ribosomal protein S13"/>
    <property type="match status" value="1"/>
</dbReference>
<evidence type="ECO:0000256" key="6">
    <source>
        <dbReference type="SAM" id="MobiDB-lite"/>
    </source>
</evidence>
<dbReference type="PIRSF" id="PIRSF002134">
    <property type="entry name" value="Ribosomal_S13"/>
    <property type="match status" value="1"/>
</dbReference>
<dbReference type="EMBL" id="UINC01001714">
    <property type="protein sequence ID" value="SUZ87214.1"/>
    <property type="molecule type" value="Genomic_DNA"/>
</dbReference>
<organism evidence="7">
    <name type="scientific">marine metagenome</name>
    <dbReference type="NCBI Taxonomy" id="408172"/>
    <lineage>
        <taxon>unclassified sequences</taxon>
        <taxon>metagenomes</taxon>
        <taxon>ecological metagenomes</taxon>
    </lineage>
</organism>
<keyword evidence="3" id="KW-0694">RNA-binding</keyword>
<feature type="compositionally biased region" description="Basic residues" evidence="6">
    <location>
        <begin position="54"/>
        <end position="72"/>
    </location>
</feature>
<keyword evidence="2" id="KW-0699">rRNA-binding</keyword>
<evidence type="ECO:0000256" key="3">
    <source>
        <dbReference type="ARBA" id="ARBA00022884"/>
    </source>
</evidence>
<dbReference type="InterPro" id="IPR001892">
    <property type="entry name" value="Ribosomal_uS13"/>
</dbReference>
<dbReference type="Gene3D" id="4.10.910.10">
    <property type="entry name" value="30s ribosomal protein s13, domain 2"/>
    <property type="match status" value="1"/>
</dbReference>
<dbReference type="InterPro" id="IPR027437">
    <property type="entry name" value="Rbsml_uS13_C"/>
</dbReference>
<protein>
    <recommendedName>
        <fullName evidence="8">30S ribosomal protein S13</fullName>
    </recommendedName>
</protein>
<evidence type="ECO:0000313" key="7">
    <source>
        <dbReference type="EMBL" id="SUZ87214.1"/>
    </source>
</evidence>
<feature type="region of interest" description="Disordered" evidence="6">
    <location>
        <begin position="45"/>
        <end position="72"/>
    </location>
</feature>
<gene>
    <name evidence="7" type="ORF">METZ01_LOCUS40068</name>
</gene>
<comment type="similarity">
    <text evidence="1">Belongs to the universal ribosomal protein uS13 family.</text>
</comment>
<dbReference type="GO" id="GO:0006412">
    <property type="term" value="P:translation"/>
    <property type="evidence" value="ECO:0007669"/>
    <property type="project" value="InterPro"/>
</dbReference>
<dbReference type="SUPFAM" id="SSF46946">
    <property type="entry name" value="S13-like H2TH domain"/>
    <property type="match status" value="1"/>
</dbReference>
<feature type="non-terminal residue" evidence="7">
    <location>
        <position position="1"/>
    </location>
</feature>